<evidence type="ECO:0000256" key="4">
    <source>
        <dbReference type="PROSITE-ProRule" id="PRU00283"/>
    </source>
</evidence>
<dbReference type="InterPro" id="IPR036961">
    <property type="entry name" value="Kinesin_motor_dom_sf"/>
</dbReference>
<dbReference type="Proteomes" id="UP000032141">
    <property type="component" value="Chromosome C1"/>
</dbReference>
<dbReference type="AlphaFoldDB" id="A0A0D3AA49"/>
<dbReference type="STRING" id="109376.A0A0D3AA49"/>
<keyword evidence="2" id="KW-0175">Coiled coil</keyword>
<evidence type="ECO:0000256" key="3">
    <source>
        <dbReference type="ARBA" id="ARBA00023175"/>
    </source>
</evidence>
<dbReference type="PROSITE" id="PS50067">
    <property type="entry name" value="KINESIN_MOTOR_2"/>
    <property type="match status" value="1"/>
</dbReference>
<dbReference type="GO" id="GO:0005874">
    <property type="term" value="C:microtubule"/>
    <property type="evidence" value="ECO:0007669"/>
    <property type="project" value="UniProtKB-KW"/>
</dbReference>
<dbReference type="Gene3D" id="3.40.850.10">
    <property type="entry name" value="Kinesin motor domain"/>
    <property type="match status" value="1"/>
</dbReference>
<dbReference type="PANTHER" id="PTHR47968:SF36">
    <property type="entry name" value="KINESIN HEAVY CHAIN ISOFORM X1"/>
    <property type="match status" value="1"/>
</dbReference>
<organism evidence="6 7">
    <name type="scientific">Brassica oleracea var. oleracea</name>
    <dbReference type="NCBI Taxonomy" id="109376"/>
    <lineage>
        <taxon>Eukaryota</taxon>
        <taxon>Viridiplantae</taxon>
        <taxon>Streptophyta</taxon>
        <taxon>Embryophyta</taxon>
        <taxon>Tracheophyta</taxon>
        <taxon>Spermatophyta</taxon>
        <taxon>Magnoliopsida</taxon>
        <taxon>eudicotyledons</taxon>
        <taxon>Gunneridae</taxon>
        <taxon>Pentapetalae</taxon>
        <taxon>rosids</taxon>
        <taxon>malvids</taxon>
        <taxon>Brassicales</taxon>
        <taxon>Brassicaceae</taxon>
        <taxon>Brassiceae</taxon>
        <taxon>Brassica</taxon>
    </lineage>
</organism>
<evidence type="ECO:0000256" key="1">
    <source>
        <dbReference type="ARBA" id="ARBA00022701"/>
    </source>
</evidence>
<dbReference type="InterPro" id="IPR001752">
    <property type="entry name" value="Kinesin_motor_dom"/>
</dbReference>
<keyword evidence="3" id="KW-0505">Motor protein</keyword>
<sequence>MEKQSESSLWKVDENRISLYKSLGTPISTASYAFDHVFDERSTNASVYELLTKDIIHAAVLCLLMDKPVVERRTMTSSERPIRGLLENLSRVSYMEIYNEEINDLLAVENQRLQIHEHLECGVFVAGLKEEIVSDAEQILKLLDFGEVNRYFGETNMNVHSSRSHTIFRMVIERRGKENNSSDVIRVSVLVSDQFHFVRLTEGKYINKSLMILGNVINKLSESAKLRAHIPYRDSKLTRILQPALGGNAKTCIIRTIAPEEHHIEESKGTLQFASRAKCITNCAQVNEILTDAALLKCQKLEIEELCMKLQGSHAEVLEQEILKLSNQMLKDFISLRKTPDVLCNVIDSSDFPGSPCFKSTEPSFVVAWSSYLGLSDFSPMVHSFGDMADKDTWTKLNKGFVADLDKIQFTPAVRSQPTPLTTPTMVKFNYQVVRNTKLMEEVSELKQETLHMKETQKRLYESVANCKDVYKGVIVTMKSLMAEKESPTARLLFGAAEITTNLLSTLESQFSMIMDGQKAGSIVDHPLSGQWETLRVSLKNATTSLVSNAQAKDEFLNCHNKGQEIAAVEEKLKSEVSIIKERYNEVEKELSLDKQLLEASRERGWKRKYSFLKEKRDLAISQSTQRLTASDKENVLKDLNVEVKRRKEMVEDIKQISFTLATRQTFLMTLHNEIKSKMRKLTTQNPKYQ</sequence>
<feature type="domain" description="Kinesin motor" evidence="5">
    <location>
        <begin position="1"/>
        <end position="280"/>
    </location>
</feature>
<evidence type="ECO:0000313" key="6">
    <source>
        <dbReference type="EnsemblPlants" id="Bo1g090200.1"/>
    </source>
</evidence>
<dbReference type="PANTHER" id="PTHR47968">
    <property type="entry name" value="CENTROMERE PROTEIN E"/>
    <property type="match status" value="1"/>
</dbReference>
<keyword evidence="1" id="KW-0493">Microtubule</keyword>
<dbReference type="InterPro" id="IPR027640">
    <property type="entry name" value="Kinesin-like_fam"/>
</dbReference>
<proteinExistence type="inferred from homology"/>
<dbReference type="InterPro" id="IPR027417">
    <property type="entry name" value="P-loop_NTPase"/>
</dbReference>
<dbReference type="GO" id="GO:0008017">
    <property type="term" value="F:microtubule binding"/>
    <property type="evidence" value="ECO:0007669"/>
    <property type="project" value="InterPro"/>
</dbReference>
<dbReference type="Pfam" id="PF00225">
    <property type="entry name" value="Kinesin"/>
    <property type="match status" value="1"/>
</dbReference>
<protein>
    <recommendedName>
        <fullName evidence="5">Kinesin motor domain-containing protein</fullName>
    </recommendedName>
</protein>
<reference evidence="6" key="2">
    <citation type="submission" date="2015-03" db="UniProtKB">
        <authorList>
            <consortium name="EnsemblPlants"/>
        </authorList>
    </citation>
    <scope>IDENTIFICATION</scope>
</reference>
<comment type="caution">
    <text evidence="4">Lacks conserved residue(s) required for the propagation of feature annotation.</text>
</comment>
<accession>A0A0D3AA49</accession>
<dbReference type="eggNOG" id="KOG0242">
    <property type="taxonomic scope" value="Eukaryota"/>
</dbReference>
<dbReference type="GO" id="GO:0007018">
    <property type="term" value="P:microtubule-based movement"/>
    <property type="evidence" value="ECO:0007669"/>
    <property type="project" value="InterPro"/>
</dbReference>
<comment type="similarity">
    <text evidence="4">Belongs to the TRAFAC class myosin-kinesin ATPase superfamily. Kinesin family.</text>
</comment>
<name>A0A0D3AA49_BRAOL</name>
<keyword evidence="7" id="KW-1185">Reference proteome</keyword>
<evidence type="ECO:0000256" key="2">
    <source>
        <dbReference type="ARBA" id="ARBA00023054"/>
    </source>
</evidence>
<evidence type="ECO:0000313" key="7">
    <source>
        <dbReference type="Proteomes" id="UP000032141"/>
    </source>
</evidence>
<dbReference type="OMA" id="IHEHLEC"/>
<dbReference type="SMART" id="SM00129">
    <property type="entry name" value="KISc"/>
    <property type="match status" value="1"/>
</dbReference>
<evidence type="ECO:0000259" key="5">
    <source>
        <dbReference type="PROSITE" id="PS50067"/>
    </source>
</evidence>
<dbReference type="GO" id="GO:0005524">
    <property type="term" value="F:ATP binding"/>
    <property type="evidence" value="ECO:0007669"/>
    <property type="project" value="InterPro"/>
</dbReference>
<dbReference type="EnsemblPlants" id="Bo1g090200.1">
    <property type="protein sequence ID" value="Bo1g090200.1"/>
    <property type="gene ID" value="Bo1g090200"/>
</dbReference>
<dbReference type="PRINTS" id="PR00380">
    <property type="entry name" value="KINESINHEAVY"/>
</dbReference>
<dbReference type="SUPFAM" id="SSF52540">
    <property type="entry name" value="P-loop containing nucleoside triphosphate hydrolases"/>
    <property type="match status" value="1"/>
</dbReference>
<dbReference type="Gramene" id="Bo1g090200.1">
    <property type="protein sequence ID" value="Bo1g090200.1"/>
    <property type="gene ID" value="Bo1g090200"/>
</dbReference>
<dbReference type="HOGENOM" id="CLU_001485_25_1_1"/>
<dbReference type="GO" id="GO:0003777">
    <property type="term" value="F:microtubule motor activity"/>
    <property type="evidence" value="ECO:0007669"/>
    <property type="project" value="InterPro"/>
</dbReference>
<reference evidence="6 7" key="1">
    <citation type="journal article" date="2014" name="Genome Biol.">
        <title>Transcriptome and methylome profiling reveals relics of genome dominance in the mesopolyploid Brassica oleracea.</title>
        <authorList>
            <person name="Parkin I.A."/>
            <person name="Koh C."/>
            <person name="Tang H."/>
            <person name="Robinson S.J."/>
            <person name="Kagale S."/>
            <person name="Clarke W.E."/>
            <person name="Town C.D."/>
            <person name="Nixon J."/>
            <person name="Krishnakumar V."/>
            <person name="Bidwell S.L."/>
            <person name="Denoeud F."/>
            <person name="Belcram H."/>
            <person name="Links M.G."/>
            <person name="Just J."/>
            <person name="Clarke C."/>
            <person name="Bender T."/>
            <person name="Huebert T."/>
            <person name="Mason A.S."/>
            <person name="Pires J.C."/>
            <person name="Barker G."/>
            <person name="Moore J."/>
            <person name="Walley P.G."/>
            <person name="Manoli S."/>
            <person name="Batley J."/>
            <person name="Edwards D."/>
            <person name="Nelson M.N."/>
            <person name="Wang X."/>
            <person name="Paterson A.H."/>
            <person name="King G."/>
            <person name="Bancroft I."/>
            <person name="Chalhoub B."/>
            <person name="Sharpe A.G."/>
        </authorList>
    </citation>
    <scope>NUCLEOTIDE SEQUENCE</scope>
    <source>
        <strain evidence="6 7">cv. TO1000</strain>
    </source>
</reference>